<dbReference type="InterPro" id="IPR002078">
    <property type="entry name" value="Sigma_54_int"/>
</dbReference>
<dbReference type="PROSITE" id="PS00675">
    <property type="entry name" value="SIGMA54_INTERACT_1"/>
    <property type="match status" value="1"/>
</dbReference>
<keyword evidence="2" id="KW-0067">ATP-binding</keyword>
<proteinExistence type="predicted"/>
<geneLocation type="plasmid" evidence="4 5">
    <name>pAcX50d</name>
</geneLocation>
<evidence type="ECO:0000259" key="3">
    <source>
        <dbReference type="PROSITE" id="PS50045"/>
    </source>
</evidence>
<dbReference type="EMBL" id="CP010419">
    <property type="protein sequence ID" value="AJE23589.1"/>
    <property type="molecule type" value="Genomic_DNA"/>
</dbReference>
<dbReference type="KEGG" id="acx:Achr_d540"/>
<protein>
    <submittedName>
        <fullName evidence="4">Sigma-54 dependent transcriptional regulator/response regulator</fullName>
    </submittedName>
</protein>
<feature type="domain" description="Sigma-54 factor interaction" evidence="3">
    <location>
        <begin position="179"/>
        <end position="409"/>
    </location>
</feature>
<gene>
    <name evidence="4" type="ORF">Achr_d540</name>
</gene>
<dbReference type="SMART" id="SM00382">
    <property type="entry name" value="AAA"/>
    <property type="match status" value="1"/>
</dbReference>
<dbReference type="InterPro" id="IPR027417">
    <property type="entry name" value="P-loop_NTPase"/>
</dbReference>
<name>A0A0C4WSF9_9GAMM</name>
<dbReference type="Gene3D" id="1.10.8.60">
    <property type="match status" value="1"/>
</dbReference>
<organism evidence="4 5">
    <name type="scientific">Azotobacter chroococcum NCIMB 8003</name>
    <dbReference type="NCBI Taxonomy" id="1328314"/>
    <lineage>
        <taxon>Bacteria</taxon>
        <taxon>Pseudomonadati</taxon>
        <taxon>Pseudomonadota</taxon>
        <taxon>Gammaproteobacteria</taxon>
        <taxon>Pseudomonadales</taxon>
        <taxon>Pseudomonadaceae</taxon>
        <taxon>Azotobacter</taxon>
    </lineage>
</organism>
<dbReference type="SUPFAM" id="SSF46689">
    <property type="entry name" value="Homeodomain-like"/>
    <property type="match status" value="1"/>
</dbReference>
<reference evidence="4 5" key="1">
    <citation type="journal article" date="2015" name="PLoS ONE">
        <title>Azotobacter Genomes: The Genome of Azotobacter chroococcum NCIMB 8003 (ATCC 4412).</title>
        <authorList>
            <person name="Robson R.L."/>
            <person name="Jones R."/>
            <person name="Robson R.M."/>
            <person name="Schwartz A."/>
            <person name="Richardson T.H."/>
        </authorList>
    </citation>
    <scope>NUCLEOTIDE SEQUENCE [LARGE SCALE GENOMIC DNA]</scope>
    <source>
        <strain evidence="4 5">NCIMB 8003</strain>
        <plasmid evidence="5">Plasmid pAcX50d</plasmid>
    </source>
</reference>
<dbReference type="Pfam" id="PF25601">
    <property type="entry name" value="AAA_lid_14"/>
    <property type="match status" value="1"/>
</dbReference>
<dbReference type="HOGENOM" id="CLU_000445_136_1_6"/>
<evidence type="ECO:0000256" key="1">
    <source>
        <dbReference type="ARBA" id="ARBA00022741"/>
    </source>
</evidence>
<accession>A0A0C4WSF9</accession>
<evidence type="ECO:0000256" key="2">
    <source>
        <dbReference type="ARBA" id="ARBA00022840"/>
    </source>
</evidence>
<dbReference type="CDD" id="cd00009">
    <property type="entry name" value="AAA"/>
    <property type="match status" value="1"/>
</dbReference>
<evidence type="ECO:0000313" key="4">
    <source>
        <dbReference type="EMBL" id="AJE23589.1"/>
    </source>
</evidence>
<dbReference type="Gene3D" id="3.40.50.300">
    <property type="entry name" value="P-loop containing nucleotide triphosphate hydrolases"/>
    <property type="match status" value="1"/>
</dbReference>
<dbReference type="InterPro" id="IPR025662">
    <property type="entry name" value="Sigma_54_int_dom_ATP-bd_1"/>
</dbReference>
<dbReference type="InterPro" id="IPR009057">
    <property type="entry name" value="Homeodomain-like_sf"/>
</dbReference>
<dbReference type="GO" id="GO:0005524">
    <property type="term" value="F:ATP binding"/>
    <property type="evidence" value="ECO:0007669"/>
    <property type="project" value="UniProtKB-KW"/>
</dbReference>
<dbReference type="InterPro" id="IPR003593">
    <property type="entry name" value="AAA+_ATPase"/>
</dbReference>
<keyword evidence="5" id="KW-1185">Reference proteome</keyword>
<dbReference type="PANTHER" id="PTHR32071">
    <property type="entry name" value="TRANSCRIPTIONAL REGULATORY PROTEIN"/>
    <property type="match status" value="1"/>
</dbReference>
<keyword evidence="1" id="KW-0547">Nucleotide-binding</keyword>
<dbReference type="Pfam" id="PF00158">
    <property type="entry name" value="Sigma54_activat"/>
    <property type="match status" value="1"/>
</dbReference>
<keyword evidence="4" id="KW-0614">Plasmid</keyword>
<dbReference type="FunFam" id="3.40.50.300:FF:000006">
    <property type="entry name" value="DNA-binding transcriptional regulator NtrC"/>
    <property type="match status" value="1"/>
</dbReference>
<dbReference type="SUPFAM" id="SSF52540">
    <property type="entry name" value="P-loop containing nucleoside triphosphate hydrolases"/>
    <property type="match status" value="1"/>
</dbReference>
<evidence type="ECO:0000313" key="5">
    <source>
        <dbReference type="Proteomes" id="UP000068210"/>
    </source>
</evidence>
<dbReference type="GO" id="GO:0006355">
    <property type="term" value="P:regulation of DNA-templated transcription"/>
    <property type="evidence" value="ECO:0007669"/>
    <property type="project" value="InterPro"/>
</dbReference>
<dbReference type="AlphaFoldDB" id="A0A0C4WSF9"/>
<sequence length="494" mass="53694">MSAGMHKTLISWIGGNDLKATGGGESGPILSTLQAVPIDSVELLCSYPAERVEPYLVWLRGLVDVPIEAHYESLSSPVHFGEIYQAANKHLKRLAAADAQLSILLSPGTPAMQAVWILLGKTRYPALFYQSSLEQGVQQVEVPFEIAAEYVPAANAIGSDKLLQLAGQKVPVDAAFDSIVTQSERMLALKAQAQILAHKQVPVLIYGETGTGKELFARAIHNAGSRAEGPFVAVNCGAIPTELIDSVLFGHKKGAFTGAVADRAGVFQQAHGGTLFLDEFGELTADVQVRLLRVLQEGTFTPVGASKEHKVDVRLVTATHRNLMQEVSQGRFREDLFYRIAVGVLHLPPLRAREGDLLLLAEALLAGIGRQDPGLSDKKISAEAKNLILRHSWRGNVRELQSTLLRAALWCQGDLIYAADIDQALFKLAQQDSDIMSMDVSQGIDIQEIISHVATHYVRRALAMTGQNKTRAASLLGLKSQQTLTNWMDKYGIK</sequence>
<dbReference type="Gene3D" id="1.10.10.60">
    <property type="entry name" value="Homeodomain-like"/>
    <property type="match status" value="1"/>
</dbReference>
<dbReference type="InterPro" id="IPR058031">
    <property type="entry name" value="AAA_lid_NorR"/>
</dbReference>
<dbReference type="PROSITE" id="PS50045">
    <property type="entry name" value="SIGMA54_INTERACT_4"/>
    <property type="match status" value="1"/>
</dbReference>
<dbReference type="Proteomes" id="UP000068210">
    <property type="component" value="Plasmid pAcX50d"/>
</dbReference>